<keyword evidence="1" id="KW-0488">Methylation</keyword>
<comment type="similarity">
    <text evidence="2">Belongs to the methyl-accepting chemotaxis (MCP) protein family.</text>
</comment>
<keyword evidence="3" id="KW-0807">Transducer</keyword>
<gene>
    <name evidence="8" type="ORF">GCM10007320_30720</name>
</gene>
<feature type="transmembrane region" description="Helical" evidence="5">
    <location>
        <begin position="195"/>
        <end position="214"/>
    </location>
</feature>
<keyword evidence="5" id="KW-1133">Transmembrane helix</keyword>
<dbReference type="Gene3D" id="1.10.287.950">
    <property type="entry name" value="Methyl-accepting chemotaxis protein"/>
    <property type="match status" value="1"/>
</dbReference>
<proteinExistence type="inferred from homology"/>
<organism evidence="8 9">
    <name type="scientific">Pseudorhodoferax aquiterrae</name>
    <dbReference type="NCBI Taxonomy" id="747304"/>
    <lineage>
        <taxon>Bacteria</taxon>
        <taxon>Pseudomonadati</taxon>
        <taxon>Pseudomonadota</taxon>
        <taxon>Betaproteobacteria</taxon>
        <taxon>Burkholderiales</taxon>
        <taxon>Comamonadaceae</taxon>
    </lineage>
</organism>
<accession>A0ABQ3G2L2</accession>
<evidence type="ECO:0000256" key="4">
    <source>
        <dbReference type="SAM" id="Coils"/>
    </source>
</evidence>
<keyword evidence="5" id="KW-0472">Membrane</keyword>
<dbReference type="EMBL" id="BMYK01000008">
    <property type="protein sequence ID" value="GHC85568.1"/>
    <property type="molecule type" value="Genomic_DNA"/>
</dbReference>
<feature type="domain" description="HAMP" evidence="7">
    <location>
        <begin position="216"/>
        <end position="268"/>
    </location>
</feature>
<keyword evidence="9" id="KW-1185">Reference proteome</keyword>
<dbReference type="CDD" id="cd19411">
    <property type="entry name" value="MCP2201-like_sensor"/>
    <property type="match status" value="1"/>
</dbReference>
<dbReference type="InterPro" id="IPR004090">
    <property type="entry name" value="Chemotax_Me-accpt_rcpt"/>
</dbReference>
<dbReference type="Pfam" id="PF12729">
    <property type="entry name" value="4HB_MCP_1"/>
    <property type="match status" value="1"/>
</dbReference>
<dbReference type="InterPro" id="IPR004089">
    <property type="entry name" value="MCPsignal_dom"/>
</dbReference>
<reference evidence="9" key="1">
    <citation type="journal article" date="2019" name="Int. J. Syst. Evol. Microbiol.">
        <title>The Global Catalogue of Microorganisms (GCM) 10K type strain sequencing project: providing services to taxonomists for standard genome sequencing and annotation.</title>
        <authorList>
            <consortium name="The Broad Institute Genomics Platform"/>
            <consortium name="The Broad Institute Genome Sequencing Center for Infectious Disease"/>
            <person name="Wu L."/>
            <person name="Ma J."/>
        </authorList>
    </citation>
    <scope>NUCLEOTIDE SEQUENCE [LARGE SCALE GENOMIC DNA]</scope>
    <source>
        <strain evidence="9">KCTC 23314</strain>
    </source>
</reference>
<evidence type="ECO:0000313" key="9">
    <source>
        <dbReference type="Proteomes" id="UP000626210"/>
    </source>
</evidence>
<dbReference type="RefSeq" id="WP_268245964.1">
    <property type="nucleotide sequence ID" value="NZ_BMYK01000008.1"/>
</dbReference>
<dbReference type="InterPro" id="IPR024478">
    <property type="entry name" value="HlyB_4HB_MCP"/>
</dbReference>
<keyword evidence="4" id="KW-0175">Coiled coil</keyword>
<keyword evidence="5" id="KW-0812">Transmembrane</keyword>
<name>A0ABQ3G2L2_9BURK</name>
<dbReference type="PROSITE" id="PS50111">
    <property type="entry name" value="CHEMOTAXIS_TRANSDUC_2"/>
    <property type="match status" value="1"/>
</dbReference>
<feature type="coiled-coil region" evidence="4">
    <location>
        <begin position="81"/>
        <end position="108"/>
    </location>
</feature>
<dbReference type="PANTHER" id="PTHR43531">
    <property type="entry name" value="PROTEIN ICFG"/>
    <property type="match status" value="1"/>
</dbReference>
<feature type="transmembrane region" description="Helical" evidence="5">
    <location>
        <begin position="12"/>
        <end position="33"/>
    </location>
</feature>
<sequence>MNALKNLKLGTRLAFGFGLVVVLLVGVAVLGLVSMAQVQDRLDDIVSVNNKASSLAGAMRGAVSQVAQRSRDIVLYDGVRKRVAIEGITQARQRYEAAEKELAVMFERPDTSEHEKELFAKVAKLKTAAAPLVSKVVELGRTDMTDEAARFLGTQVDGPMQAWYEALGELSDSEEKANNDAAEEAQTAYARARTLMLALCAAGVALGLVAAWWITRSITVPISEAVRIARTVSAGDLTSRIEVRGKDETGQLLAALRDMNDNLIRVVSTVRHSSDSIATGAGEIAAGNQDLSQRTEEQASNLQQTAASMEQIGSTVQSNAETARQAAQLATAAAAAAEQGGAVVGQVVGTMDAISGGSRKVSEIIGLIDGIAFQTNILALNAAVEAARAGDQGRGFAVVATEVRSLAGRSAQAAKEIKSLIGESVKMAEVGTTQADAAGAAMGDIVKQVKRVADLIAEISAASHEQTTGIGQVSGAVNQLDQVTQQNAALVEQSAAAADSLNAQVGRMVDAVGVFQLPADAAAAVQQPAQRALAAT</sequence>
<evidence type="ECO:0000256" key="2">
    <source>
        <dbReference type="ARBA" id="ARBA00029447"/>
    </source>
</evidence>
<evidence type="ECO:0000259" key="7">
    <source>
        <dbReference type="PROSITE" id="PS50885"/>
    </source>
</evidence>
<dbReference type="PRINTS" id="PR00260">
    <property type="entry name" value="CHEMTRNSDUCR"/>
</dbReference>
<dbReference type="PROSITE" id="PS50885">
    <property type="entry name" value="HAMP"/>
    <property type="match status" value="1"/>
</dbReference>
<dbReference type="Gene3D" id="6.10.340.10">
    <property type="match status" value="1"/>
</dbReference>
<dbReference type="Pfam" id="PF00015">
    <property type="entry name" value="MCPsignal"/>
    <property type="match status" value="1"/>
</dbReference>
<evidence type="ECO:0000313" key="8">
    <source>
        <dbReference type="EMBL" id="GHC85568.1"/>
    </source>
</evidence>
<evidence type="ECO:0000256" key="5">
    <source>
        <dbReference type="SAM" id="Phobius"/>
    </source>
</evidence>
<evidence type="ECO:0000259" key="6">
    <source>
        <dbReference type="PROSITE" id="PS50111"/>
    </source>
</evidence>
<dbReference type="SMART" id="SM00283">
    <property type="entry name" value="MA"/>
    <property type="match status" value="1"/>
</dbReference>
<dbReference type="PANTHER" id="PTHR43531:SF14">
    <property type="entry name" value="METHYL-ACCEPTING CHEMOTAXIS PROTEIN I-RELATED"/>
    <property type="match status" value="1"/>
</dbReference>
<dbReference type="Proteomes" id="UP000626210">
    <property type="component" value="Unassembled WGS sequence"/>
</dbReference>
<evidence type="ECO:0000256" key="3">
    <source>
        <dbReference type="PROSITE-ProRule" id="PRU00284"/>
    </source>
</evidence>
<dbReference type="InterPro" id="IPR047347">
    <property type="entry name" value="YvaQ-like_sensor"/>
</dbReference>
<dbReference type="InterPro" id="IPR003660">
    <property type="entry name" value="HAMP_dom"/>
</dbReference>
<dbReference type="Pfam" id="PF00672">
    <property type="entry name" value="HAMP"/>
    <property type="match status" value="1"/>
</dbReference>
<dbReference type="InterPro" id="IPR051310">
    <property type="entry name" value="MCP_chemotaxis"/>
</dbReference>
<dbReference type="SUPFAM" id="SSF58104">
    <property type="entry name" value="Methyl-accepting chemotaxis protein (MCP) signaling domain"/>
    <property type="match status" value="1"/>
</dbReference>
<dbReference type="SMART" id="SM00304">
    <property type="entry name" value="HAMP"/>
    <property type="match status" value="1"/>
</dbReference>
<feature type="domain" description="Methyl-accepting transducer" evidence="6">
    <location>
        <begin position="273"/>
        <end position="502"/>
    </location>
</feature>
<evidence type="ECO:0000256" key="1">
    <source>
        <dbReference type="ARBA" id="ARBA00022481"/>
    </source>
</evidence>
<comment type="caution">
    <text evidence="8">The sequence shown here is derived from an EMBL/GenBank/DDBJ whole genome shotgun (WGS) entry which is preliminary data.</text>
</comment>
<dbReference type="CDD" id="cd06225">
    <property type="entry name" value="HAMP"/>
    <property type="match status" value="1"/>
</dbReference>
<protein>
    <submittedName>
        <fullName evidence="8">Methyl-accepting chemotaxis protein</fullName>
    </submittedName>
</protein>